<keyword evidence="1" id="KW-0812">Transmembrane</keyword>
<organism evidence="2 3">
    <name type="scientific">Galerina marginata (strain CBS 339.88)</name>
    <dbReference type="NCBI Taxonomy" id="685588"/>
    <lineage>
        <taxon>Eukaryota</taxon>
        <taxon>Fungi</taxon>
        <taxon>Dikarya</taxon>
        <taxon>Basidiomycota</taxon>
        <taxon>Agaricomycotina</taxon>
        <taxon>Agaricomycetes</taxon>
        <taxon>Agaricomycetidae</taxon>
        <taxon>Agaricales</taxon>
        <taxon>Agaricineae</taxon>
        <taxon>Strophariaceae</taxon>
        <taxon>Galerina</taxon>
    </lineage>
</organism>
<feature type="transmembrane region" description="Helical" evidence="1">
    <location>
        <begin position="61"/>
        <end position="78"/>
    </location>
</feature>
<evidence type="ECO:0000256" key="1">
    <source>
        <dbReference type="SAM" id="Phobius"/>
    </source>
</evidence>
<dbReference type="Proteomes" id="UP000027222">
    <property type="component" value="Unassembled WGS sequence"/>
</dbReference>
<name>A0A067SCZ4_GALM3</name>
<accession>A0A067SCZ4</accession>
<dbReference type="EMBL" id="KL142412">
    <property type="protein sequence ID" value="KDR67847.1"/>
    <property type="molecule type" value="Genomic_DNA"/>
</dbReference>
<evidence type="ECO:0000313" key="2">
    <source>
        <dbReference type="EMBL" id="KDR67847.1"/>
    </source>
</evidence>
<keyword evidence="3" id="KW-1185">Reference proteome</keyword>
<reference evidence="3" key="1">
    <citation type="journal article" date="2014" name="Proc. Natl. Acad. Sci. U.S.A.">
        <title>Extensive sampling of basidiomycete genomes demonstrates inadequacy of the white-rot/brown-rot paradigm for wood decay fungi.</title>
        <authorList>
            <person name="Riley R."/>
            <person name="Salamov A.A."/>
            <person name="Brown D.W."/>
            <person name="Nagy L.G."/>
            <person name="Floudas D."/>
            <person name="Held B.W."/>
            <person name="Levasseur A."/>
            <person name="Lombard V."/>
            <person name="Morin E."/>
            <person name="Otillar R."/>
            <person name="Lindquist E.A."/>
            <person name="Sun H."/>
            <person name="LaButti K.M."/>
            <person name="Schmutz J."/>
            <person name="Jabbour D."/>
            <person name="Luo H."/>
            <person name="Baker S.E."/>
            <person name="Pisabarro A.G."/>
            <person name="Walton J.D."/>
            <person name="Blanchette R.A."/>
            <person name="Henrissat B."/>
            <person name="Martin F."/>
            <person name="Cullen D."/>
            <person name="Hibbett D.S."/>
            <person name="Grigoriev I.V."/>
        </authorList>
    </citation>
    <scope>NUCLEOTIDE SEQUENCE [LARGE SCALE GENOMIC DNA]</scope>
    <source>
        <strain evidence="3">CBS 339.88</strain>
    </source>
</reference>
<sequence>MHVHASSAVRICFRPLSPVILSKVQEQLILAYKVVHNKLRRKKRAYKGRRLLRGDVGGNDLFALCSVGTFLFFTSRILSIKSFRSLQSAYVAPPTSRGYVPSWSCLKARKP</sequence>
<keyword evidence="1" id="KW-0472">Membrane</keyword>
<protein>
    <submittedName>
        <fullName evidence="2">Uncharacterized protein</fullName>
    </submittedName>
</protein>
<gene>
    <name evidence="2" type="ORF">GALMADRAFT_1065044</name>
</gene>
<keyword evidence="1" id="KW-1133">Transmembrane helix</keyword>
<proteinExistence type="predicted"/>
<dbReference type="AlphaFoldDB" id="A0A067SCZ4"/>
<evidence type="ECO:0000313" key="3">
    <source>
        <dbReference type="Proteomes" id="UP000027222"/>
    </source>
</evidence>
<dbReference type="HOGENOM" id="CLU_2158590_0_0_1"/>